<evidence type="ECO:0000259" key="1">
    <source>
        <dbReference type="PROSITE" id="PS50943"/>
    </source>
</evidence>
<gene>
    <name evidence="2" type="ORF">ACFPZN_41305</name>
</gene>
<dbReference type="Pfam" id="PF19054">
    <property type="entry name" value="DUF5753"/>
    <property type="match status" value="1"/>
</dbReference>
<name>A0ABW1A9A9_9ACTN</name>
<dbReference type="SMART" id="SM00530">
    <property type="entry name" value="HTH_XRE"/>
    <property type="match status" value="1"/>
</dbReference>
<dbReference type="InterPro" id="IPR001387">
    <property type="entry name" value="Cro/C1-type_HTH"/>
</dbReference>
<organism evidence="2 3">
    <name type="scientific">Actinomadura rugatobispora</name>
    <dbReference type="NCBI Taxonomy" id="1994"/>
    <lineage>
        <taxon>Bacteria</taxon>
        <taxon>Bacillati</taxon>
        <taxon>Actinomycetota</taxon>
        <taxon>Actinomycetes</taxon>
        <taxon>Streptosporangiales</taxon>
        <taxon>Thermomonosporaceae</taxon>
        <taxon>Actinomadura</taxon>
    </lineage>
</organism>
<accession>A0ABW1A9A9</accession>
<dbReference type="Pfam" id="PF13560">
    <property type="entry name" value="HTH_31"/>
    <property type="match status" value="1"/>
</dbReference>
<proteinExistence type="predicted"/>
<sequence length="282" mass="31387">MSASLVLRRRLAAELRALRLAHQLSQDEVARELDVSSNKIVRIENAQSSVSTSDLKQLLSLFQVDADTRDRLLDLGRDARKRGGWWSAYHDLLPGPYVQLEAAAAEIRNYQPTLLPGLLQTPEYMRSLMHSTGSALAVEEAERRITARLQRQARLTSADPLVLHALIDEAALRRTAGQPQIAGDQFRHLIEMAALDNVHLRVVPYTAGLYPSAGHPFVILGFPEPVDPDVVLVENRAGERYFDNAQEVGGFHADFKHIAESSLSEKATLVLLRRTLSETMGR</sequence>
<protein>
    <submittedName>
        <fullName evidence="2">Helix-turn-helix domain-containing protein</fullName>
    </submittedName>
</protein>
<dbReference type="SUPFAM" id="SSF47413">
    <property type="entry name" value="lambda repressor-like DNA-binding domains"/>
    <property type="match status" value="1"/>
</dbReference>
<dbReference type="EMBL" id="JBHSON010000081">
    <property type="protein sequence ID" value="MFC5752086.1"/>
    <property type="molecule type" value="Genomic_DNA"/>
</dbReference>
<comment type="caution">
    <text evidence="2">The sequence shown here is derived from an EMBL/GenBank/DDBJ whole genome shotgun (WGS) entry which is preliminary data.</text>
</comment>
<dbReference type="Gene3D" id="1.10.260.40">
    <property type="entry name" value="lambda repressor-like DNA-binding domains"/>
    <property type="match status" value="1"/>
</dbReference>
<dbReference type="InterPro" id="IPR043917">
    <property type="entry name" value="DUF5753"/>
</dbReference>
<feature type="domain" description="HTH cro/C1-type" evidence="1">
    <location>
        <begin position="15"/>
        <end position="69"/>
    </location>
</feature>
<dbReference type="InterPro" id="IPR010982">
    <property type="entry name" value="Lambda_DNA-bd_dom_sf"/>
</dbReference>
<dbReference type="CDD" id="cd00093">
    <property type="entry name" value="HTH_XRE"/>
    <property type="match status" value="1"/>
</dbReference>
<dbReference type="RefSeq" id="WP_378288048.1">
    <property type="nucleotide sequence ID" value="NZ_JBHSON010000081.1"/>
</dbReference>
<evidence type="ECO:0000313" key="2">
    <source>
        <dbReference type="EMBL" id="MFC5752086.1"/>
    </source>
</evidence>
<dbReference type="PROSITE" id="PS50943">
    <property type="entry name" value="HTH_CROC1"/>
    <property type="match status" value="1"/>
</dbReference>
<evidence type="ECO:0000313" key="3">
    <source>
        <dbReference type="Proteomes" id="UP001596074"/>
    </source>
</evidence>
<keyword evidence="3" id="KW-1185">Reference proteome</keyword>
<reference evidence="3" key="1">
    <citation type="journal article" date="2019" name="Int. J. Syst. Evol. Microbiol.">
        <title>The Global Catalogue of Microorganisms (GCM) 10K type strain sequencing project: providing services to taxonomists for standard genome sequencing and annotation.</title>
        <authorList>
            <consortium name="The Broad Institute Genomics Platform"/>
            <consortium name="The Broad Institute Genome Sequencing Center for Infectious Disease"/>
            <person name="Wu L."/>
            <person name="Ma J."/>
        </authorList>
    </citation>
    <scope>NUCLEOTIDE SEQUENCE [LARGE SCALE GENOMIC DNA]</scope>
    <source>
        <strain evidence="3">KCTC 42087</strain>
    </source>
</reference>
<dbReference type="Proteomes" id="UP001596074">
    <property type="component" value="Unassembled WGS sequence"/>
</dbReference>